<dbReference type="Pfam" id="PF13424">
    <property type="entry name" value="TPR_12"/>
    <property type="match status" value="1"/>
</dbReference>
<accession>A0A250VUY7</accession>
<gene>
    <name evidence="2" type="ORF">SO3561_09460</name>
</gene>
<evidence type="ECO:0000313" key="3">
    <source>
        <dbReference type="Proteomes" id="UP000217446"/>
    </source>
</evidence>
<dbReference type="SMART" id="SM00028">
    <property type="entry name" value="TPR"/>
    <property type="match status" value="5"/>
</dbReference>
<organism evidence="2 3">
    <name type="scientific">Streptomyces olivochromogenes</name>
    <dbReference type="NCBI Taxonomy" id="1963"/>
    <lineage>
        <taxon>Bacteria</taxon>
        <taxon>Bacillati</taxon>
        <taxon>Actinomycetota</taxon>
        <taxon>Actinomycetes</taxon>
        <taxon>Kitasatosporales</taxon>
        <taxon>Streptomycetaceae</taxon>
        <taxon>Streptomyces</taxon>
    </lineage>
</organism>
<dbReference type="InterPro" id="IPR019734">
    <property type="entry name" value="TPR_rpt"/>
</dbReference>
<dbReference type="AlphaFoldDB" id="A0A250VUY7"/>
<name>A0A250VUY7_STROL</name>
<proteinExistence type="predicted"/>
<reference evidence="3" key="1">
    <citation type="submission" date="2017-05" db="EMBL/GenBank/DDBJ databases">
        <title>Streptomyces olivochromogenes NBRC 3561 whole genome shotgun sequence.</title>
        <authorList>
            <person name="Dohra H."/>
            <person name="Kodani S."/>
        </authorList>
    </citation>
    <scope>NUCLEOTIDE SEQUENCE [LARGE SCALE GENOMIC DNA]</scope>
    <source>
        <strain evidence="3">NBRC 3561</strain>
    </source>
</reference>
<evidence type="ECO:0000256" key="1">
    <source>
        <dbReference type="PROSITE-ProRule" id="PRU00339"/>
    </source>
</evidence>
<dbReference type="Gene3D" id="3.40.50.300">
    <property type="entry name" value="P-loop containing nucleotide triphosphate hydrolases"/>
    <property type="match status" value="1"/>
</dbReference>
<dbReference type="InterPro" id="IPR042197">
    <property type="entry name" value="Apaf_helical"/>
</dbReference>
<dbReference type="SUPFAM" id="SSF48452">
    <property type="entry name" value="TPR-like"/>
    <property type="match status" value="2"/>
</dbReference>
<dbReference type="SUPFAM" id="SSF52540">
    <property type="entry name" value="P-loop containing nucleoside triphosphate hydrolases"/>
    <property type="match status" value="1"/>
</dbReference>
<dbReference type="Gene3D" id="1.25.40.10">
    <property type="entry name" value="Tetratricopeptide repeat domain"/>
    <property type="match status" value="1"/>
</dbReference>
<dbReference type="GO" id="GO:0043531">
    <property type="term" value="F:ADP binding"/>
    <property type="evidence" value="ECO:0007669"/>
    <property type="project" value="InterPro"/>
</dbReference>
<dbReference type="STRING" id="1963.AQJ27_47975"/>
<sequence length="748" mass="80731">MSNAISGGVFFQQVIQGRDITVMLPPKVPPALSGLPAPSPAFTGRQAHVEELLRELVPREERQQATAVAPQPSRMAVAGLAGVGKTELVVQVAVRALREPGWFPGGVLFVDLFGYDPERRLSPERALDGFLRALGIPGEHIPNGLHDRQRLYRSVLAAFVEQGQRILVVIDNASSADQAASLLPTDGMTAALITSRHTLDIDARLHDLNVLDTDASIALLHQALLQSRGPTETRVQDAPEAATAIADLCAGLPLALRIAAALLADTPTRPLASLAQALQAEHSRLDRLRREDRAVRAAFDLSYEHLSNASVRLFRLFPINAGSDLSTESTAALADLDVFTAEELLQDLNRAHLIETSGSVWGRWRMHDLIRLYADGHSRAGEHRAERAAGIERLYAHYLAITQDADTYLGPQRLAQPSACFAGRTAALEWLEWEMSNLVEAATSALEAGQPLAGIGLAMALDSYLERCRAFPEAVAVHEASLACAVRLDSLEGRAKSLNNLGIAYNEVGRNEEAMAAFTHAARLCAKLGNHSERGKILNGLGTVLRETGHPAKAVQVHQEALSLQQQLGDVAEQAAVLNNLSLDHQDLNAHFQALENAREAAGLFGQLGDGKQEGTALCTMALALDELGRPHDAVQKCDCAINAFRVSDDAHQEGTALLTKAQILAFSLGRFEDAVSCWTQAVTVFERTNERILQVKAFTLLGLALASLNRQTHAISMLKEAVRLATTLGLAEELNEAQTSLDMIRAS</sequence>
<keyword evidence="3" id="KW-1185">Reference proteome</keyword>
<dbReference type="PANTHER" id="PTHR47691:SF3">
    <property type="entry name" value="HTH-TYPE TRANSCRIPTIONAL REGULATOR RV0890C-RELATED"/>
    <property type="match status" value="1"/>
</dbReference>
<dbReference type="Gene3D" id="1.10.8.430">
    <property type="entry name" value="Helical domain of apoptotic protease-activating factors"/>
    <property type="match status" value="1"/>
</dbReference>
<dbReference type="PROSITE" id="PS50005">
    <property type="entry name" value="TPR"/>
    <property type="match status" value="1"/>
</dbReference>
<dbReference type="EMBL" id="BDQI01000042">
    <property type="protein sequence ID" value="GAX57889.1"/>
    <property type="molecule type" value="Genomic_DNA"/>
</dbReference>
<evidence type="ECO:0000313" key="2">
    <source>
        <dbReference type="EMBL" id="GAX57889.1"/>
    </source>
</evidence>
<dbReference type="PRINTS" id="PR00364">
    <property type="entry name" value="DISEASERSIST"/>
</dbReference>
<dbReference type="Proteomes" id="UP000217446">
    <property type="component" value="Unassembled WGS sequence"/>
</dbReference>
<protein>
    <submittedName>
        <fullName evidence="2">Transcriptional regulator</fullName>
    </submittedName>
</protein>
<feature type="repeat" description="TPR" evidence="1">
    <location>
        <begin position="495"/>
        <end position="528"/>
    </location>
</feature>
<dbReference type="InterPro" id="IPR011990">
    <property type="entry name" value="TPR-like_helical_dom_sf"/>
</dbReference>
<dbReference type="PANTHER" id="PTHR47691">
    <property type="entry name" value="REGULATOR-RELATED"/>
    <property type="match status" value="1"/>
</dbReference>
<keyword evidence="1" id="KW-0802">TPR repeat</keyword>
<dbReference type="InterPro" id="IPR027417">
    <property type="entry name" value="P-loop_NTPase"/>
</dbReference>
<comment type="caution">
    <text evidence="2">The sequence shown here is derived from an EMBL/GenBank/DDBJ whole genome shotgun (WGS) entry which is preliminary data.</text>
</comment>